<proteinExistence type="predicted"/>
<dbReference type="GO" id="GO:0016020">
    <property type="term" value="C:membrane"/>
    <property type="evidence" value="ECO:0007669"/>
    <property type="project" value="InterPro"/>
</dbReference>
<comment type="caution">
    <text evidence="5">The sequence shown here is derived from an EMBL/GenBank/DDBJ whole genome shotgun (WGS) entry which is preliminary data.</text>
</comment>
<protein>
    <submittedName>
        <fullName evidence="5">Uncharacterized protein</fullName>
    </submittedName>
</protein>
<reference evidence="5" key="1">
    <citation type="journal article" date="2014" name="Front. Microbiol.">
        <title>High frequency of phylogenetically diverse reductive dehalogenase-homologous genes in deep subseafloor sedimentary metagenomes.</title>
        <authorList>
            <person name="Kawai M."/>
            <person name="Futagami T."/>
            <person name="Toyoda A."/>
            <person name="Takaki Y."/>
            <person name="Nishi S."/>
            <person name="Hori S."/>
            <person name="Arai W."/>
            <person name="Tsubouchi T."/>
            <person name="Morono Y."/>
            <person name="Uchiyama I."/>
            <person name="Ito T."/>
            <person name="Fujiyama A."/>
            <person name="Inagaki F."/>
            <person name="Takami H."/>
        </authorList>
    </citation>
    <scope>NUCLEOTIDE SEQUENCE</scope>
    <source>
        <strain evidence="5">Expedition CK06-06</strain>
    </source>
</reference>
<keyword evidence="1" id="KW-1003">Cell membrane</keyword>
<evidence type="ECO:0000313" key="5">
    <source>
        <dbReference type="EMBL" id="GAI20230.1"/>
    </source>
</evidence>
<organism evidence="5">
    <name type="scientific">marine sediment metagenome</name>
    <dbReference type="NCBI Taxonomy" id="412755"/>
    <lineage>
        <taxon>unclassified sequences</taxon>
        <taxon>metagenomes</taxon>
        <taxon>ecological metagenomes</taxon>
    </lineage>
</organism>
<dbReference type="EMBL" id="BARV01021129">
    <property type="protein sequence ID" value="GAI20230.1"/>
    <property type="molecule type" value="Genomic_DNA"/>
</dbReference>
<evidence type="ECO:0000256" key="4">
    <source>
        <dbReference type="ARBA" id="ARBA00023136"/>
    </source>
</evidence>
<sequence length="131" mass="14092">WQLLLIPLGKSILYVEPVFLQAEAGGLPELKRVIVATGEQIAMETTLEKSMAAIFGAAAPPAEPVVLPPPPAVPEKPIAADIAKLVEEAHQHYNKAQQYLKEGDWAGYGEELEALEAVLERLAELTAGEGR</sequence>
<evidence type="ECO:0000256" key="3">
    <source>
        <dbReference type="ARBA" id="ARBA00022989"/>
    </source>
</evidence>
<dbReference type="AlphaFoldDB" id="X1N022"/>
<dbReference type="PANTHER" id="PTHR39344">
    <property type="entry name" value="UPF0182 PROTEIN SLL1060"/>
    <property type="match status" value="1"/>
</dbReference>
<accession>X1N022</accession>
<dbReference type="InterPro" id="IPR005372">
    <property type="entry name" value="UPF0182"/>
</dbReference>
<gene>
    <name evidence="5" type="ORF">S06H3_35073</name>
</gene>
<keyword evidence="2" id="KW-0812">Transmembrane</keyword>
<keyword evidence="4" id="KW-0472">Membrane</keyword>
<feature type="non-terminal residue" evidence="5">
    <location>
        <position position="1"/>
    </location>
</feature>
<evidence type="ECO:0000256" key="2">
    <source>
        <dbReference type="ARBA" id="ARBA00022692"/>
    </source>
</evidence>
<name>X1N022_9ZZZZ</name>
<dbReference type="GO" id="GO:0005576">
    <property type="term" value="C:extracellular region"/>
    <property type="evidence" value="ECO:0007669"/>
    <property type="project" value="TreeGrafter"/>
</dbReference>
<keyword evidence="3" id="KW-1133">Transmembrane helix</keyword>
<dbReference type="PANTHER" id="PTHR39344:SF1">
    <property type="entry name" value="UPF0182 PROTEIN SLL1060"/>
    <property type="match status" value="1"/>
</dbReference>
<evidence type="ECO:0000256" key="1">
    <source>
        <dbReference type="ARBA" id="ARBA00022475"/>
    </source>
</evidence>